<organism evidence="2 3">
    <name type="scientific">Porphyridium purpureum</name>
    <name type="common">Red alga</name>
    <name type="synonym">Porphyridium cruentum</name>
    <dbReference type="NCBI Taxonomy" id="35688"/>
    <lineage>
        <taxon>Eukaryota</taxon>
        <taxon>Rhodophyta</taxon>
        <taxon>Bangiophyceae</taxon>
        <taxon>Porphyridiales</taxon>
        <taxon>Porphyridiaceae</taxon>
        <taxon>Porphyridium</taxon>
    </lineage>
</organism>
<dbReference type="OrthoDB" id="6040at2759"/>
<evidence type="ECO:0000313" key="2">
    <source>
        <dbReference type="EMBL" id="KAA8497704.1"/>
    </source>
</evidence>
<name>A0A5J4Z451_PORPP</name>
<dbReference type="EMBL" id="VRMN01000001">
    <property type="protein sequence ID" value="KAA8497704.1"/>
    <property type="molecule type" value="Genomic_DNA"/>
</dbReference>
<proteinExistence type="predicted"/>
<dbReference type="Proteomes" id="UP000324585">
    <property type="component" value="Unassembled WGS sequence"/>
</dbReference>
<feature type="region of interest" description="Disordered" evidence="1">
    <location>
        <begin position="257"/>
        <end position="295"/>
    </location>
</feature>
<accession>A0A5J4Z451</accession>
<dbReference type="AlphaFoldDB" id="A0A5J4Z451"/>
<protein>
    <submittedName>
        <fullName evidence="2">Uncharacterized protein</fullName>
    </submittedName>
</protein>
<keyword evidence="3" id="KW-1185">Reference proteome</keyword>
<evidence type="ECO:0000256" key="1">
    <source>
        <dbReference type="SAM" id="MobiDB-lite"/>
    </source>
</evidence>
<gene>
    <name evidence="2" type="ORF">FVE85_5289</name>
</gene>
<sequence length="384" mass="42041">MRLGMMADQENQVALNTDEGDFFVGDLDHDDEIAQKMAHTTSGVTDELENDDENVLLVEGPQVPHSASMTSTARSGLKRKLDELEHDGLDPWEYMQAVDGESFAMESSSDHCDESGSINSSQRKHMAAAFKKYYPNMAQQAESNEVAAKKCELVPPAAAVNHSEEAESTVPEPSRFCHICTKSSRMVRQAVCCNLLSGVCRKVICEKCFEENEWDFELAVSEDSGWVCSHCAGVCPNRAQCTFYRKANKKVQVKRKEQRRAARAQKLAQEAGTVSPTLSTSNKMSSKGSDHSESAETLPFVGQGLAWPQGGEQNWMAMAMTAAAAQARQGSSGMFNPLAGLDFSSPPKAVDGQVNASAIMQQMCSLLPFLAAQQMMIYNNMQPR</sequence>
<feature type="compositionally biased region" description="Polar residues" evidence="1">
    <location>
        <begin position="272"/>
        <end position="287"/>
    </location>
</feature>
<comment type="caution">
    <text evidence="2">The sequence shown here is derived from an EMBL/GenBank/DDBJ whole genome shotgun (WGS) entry which is preliminary data.</text>
</comment>
<evidence type="ECO:0000313" key="3">
    <source>
        <dbReference type="Proteomes" id="UP000324585"/>
    </source>
</evidence>
<reference evidence="3" key="1">
    <citation type="journal article" date="2019" name="Nat. Commun.">
        <title>Expansion of phycobilisome linker gene families in mesophilic red algae.</title>
        <authorList>
            <person name="Lee J."/>
            <person name="Kim D."/>
            <person name="Bhattacharya D."/>
            <person name="Yoon H.S."/>
        </authorList>
    </citation>
    <scope>NUCLEOTIDE SEQUENCE [LARGE SCALE GENOMIC DNA]</scope>
    <source>
        <strain evidence="3">CCMP 1328</strain>
    </source>
</reference>